<keyword evidence="7 11" id="KW-0630">Potassium</keyword>
<keyword evidence="6 11" id="KW-0067">ATP-binding</keyword>
<dbReference type="GO" id="GO:0005886">
    <property type="term" value="C:plasma membrane"/>
    <property type="evidence" value="ECO:0007669"/>
    <property type="project" value="UniProtKB-SubCell"/>
</dbReference>
<keyword evidence="1 11" id="KW-0813">Transport</keyword>
<dbReference type="InterPro" id="IPR003820">
    <property type="entry name" value="KdpC"/>
</dbReference>
<comment type="function">
    <text evidence="11">Part of the high-affinity ATP-driven potassium transport (or Kdp) system, which catalyzes the hydrolysis of ATP coupled with the electrogenic transport of potassium into the cytoplasm. This subunit acts as a catalytic chaperone that increases the ATP-binding affinity of the ATP-hydrolyzing subunit KdpB by the formation of a transient KdpB/KdpC/ATP ternary complex.</text>
</comment>
<evidence type="ECO:0000313" key="13">
    <source>
        <dbReference type="EMBL" id="QSZ27520.1"/>
    </source>
</evidence>
<evidence type="ECO:0000256" key="5">
    <source>
        <dbReference type="ARBA" id="ARBA00022741"/>
    </source>
</evidence>
<keyword evidence="14" id="KW-1185">Reference proteome</keyword>
<keyword evidence="3 11" id="KW-0633">Potassium transport</keyword>
<dbReference type="KEGG" id="aaut:ACETAC_00910"/>
<dbReference type="NCBIfam" id="NF001454">
    <property type="entry name" value="PRK00315.1"/>
    <property type="match status" value="1"/>
</dbReference>
<comment type="subunit">
    <text evidence="11">The system is composed of three essential subunits: KdpA, KdpB and KdpC.</text>
</comment>
<gene>
    <name evidence="11 13" type="primary">kdpC</name>
    <name evidence="13" type="ORF">ACETAC_00910</name>
</gene>
<comment type="subcellular location">
    <subcellularLocation>
        <location evidence="11">Cell membrane</location>
        <topology evidence="11">Single-pass membrane protein</topology>
    </subcellularLocation>
</comment>
<evidence type="ECO:0000256" key="11">
    <source>
        <dbReference type="HAMAP-Rule" id="MF_00276"/>
    </source>
</evidence>
<evidence type="ECO:0000256" key="7">
    <source>
        <dbReference type="ARBA" id="ARBA00022958"/>
    </source>
</evidence>
<evidence type="ECO:0000256" key="2">
    <source>
        <dbReference type="ARBA" id="ARBA00022475"/>
    </source>
</evidence>
<keyword evidence="10 11" id="KW-0472">Membrane</keyword>
<sequence length="193" mass="20700">MIKNTALRAALLLIVMTLLLGLIYPLTVTGVAQILFHNKANGSMIVKNGKIIGSKLIGQNFKNPAYFHGRPSAAGKDGYDATASSGSNLGPTNKALIDDAKKLSEQVRKENEIPENQPVPSDLITSSASGLDPDISIDAAYVQIPRIAKIRGISEGKLKELVNSHITGRQFGILGEKRVNVLMLNTALDDLKK</sequence>
<dbReference type="GO" id="GO:0008556">
    <property type="term" value="F:P-type potassium transmembrane transporter activity"/>
    <property type="evidence" value="ECO:0007669"/>
    <property type="project" value="InterPro"/>
</dbReference>
<dbReference type="RefSeq" id="WP_284680226.1">
    <property type="nucleotide sequence ID" value="NZ_CP060096.1"/>
</dbReference>
<organism evidence="13 14">
    <name type="scientific">Aceticella autotrophica</name>
    <dbReference type="NCBI Taxonomy" id="2755338"/>
    <lineage>
        <taxon>Bacteria</taxon>
        <taxon>Bacillati</taxon>
        <taxon>Bacillota</taxon>
        <taxon>Clostridia</taxon>
        <taxon>Thermoanaerobacterales</taxon>
        <taxon>Thermoanaerobacteraceae</taxon>
        <taxon>Aceticella</taxon>
    </lineage>
</organism>
<dbReference type="PANTHER" id="PTHR30042:SF2">
    <property type="entry name" value="POTASSIUM-TRANSPORTING ATPASE KDPC SUBUNIT"/>
    <property type="match status" value="1"/>
</dbReference>
<evidence type="ECO:0000256" key="4">
    <source>
        <dbReference type="ARBA" id="ARBA00022692"/>
    </source>
</evidence>
<evidence type="ECO:0000313" key="14">
    <source>
        <dbReference type="Proteomes" id="UP000671913"/>
    </source>
</evidence>
<evidence type="ECO:0000256" key="3">
    <source>
        <dbReference type="ARBA" id="ARBA00022538"/>
    </source>
</evidence>
<dbReference type="EMBL" id="CP060096">
    <property type="protein sequence ID" value="QSZ27520.1"/>
    <property type="molecule type" value="Genomic_DNA"/>
</dbReference>
<dbReference type="AlphaFoldDB" id="A0A975GAQ0"/>
<accession>A0A975GAQ0</accession>
<keyword evidence="8 11" id="KW-1133">Transmembrane helix</keyword>
<evidence type="ECO:0000256" key="8">
    <source>
        <dbReference type="ARBA" id="ARBA00022989"/>
    </source>
</evidence>
<reference evidence="13" key="1">
    <citation type="submission" date="2020-08" db="EMBL/GenBank/DDBJ databases">
        <title>Genomic insights into the carbon and energy metabolism of the first obligate autotrophic acetogenic bacterium Aceticella autotrophica gen. nov., sp. nov.</title>
        <authorList>
            <person name="Toshchakov S.V."/>
            <person name="Elcheninov A.G."/>
            <person name="Kublanov I.V."/>
            <person name="Frolov E.N."/>
            <person name="Lebedinsky A.V."/>
        </authorList>
    </citation>
    <scope>NUCLEOTIDE SEQUENCE</scope>
    <source>
        <strain evidence="13">3443-3Ac</strain>
    </source>
</reference>
<keyword evidence="9 11" id="KW-0406">Ion transport</keyword>
<dbReference type="PANTHER" id="PTHR30042">
    <property type="entry name" value="POTASSIUM-TRANSPORTING ATPASE C CHAIN"/>
    <property type="match status" value="1"/>
</dbReference>
<keyword evidence="4 11" id="KW-0812">Transmembrane</keyword>
<dbReference type="HAMAP" id="MF_00276">
    <property type="entry name" value="KdpC"/>
    <property type="match status" value="1"/>
</dbReference>
<proteinExistence type="inferred from homology"/>
<evidence type="ECO:0000256" key="1">
    <source>
        <dbReference type="ARBA" id="ARBA00022448"/>
    </source>
</evidence>
<dbReference type="NCBIfam" id="TIGR00681">
    <property type="entry name" value="kdpC"/>
    <property type="match status" value="1"/>
</dbReference>
<keyword evidence="2 11" id="KW-1003">Cell membrane</keyword>
<feature type="region of interest" description="Disordered" evidence="12">
    <location>
        <begin position="108"/>
        <end position="127"/>
    </location>
</feature>
<dbReference type="Proteomes" id="UP000671913">
    <property type="component" value="Chromosome"/>
</dbReference>
<name>A0A975GAQ0_9THEO</name>
<evidence type="ECO:0000256" key="9">
    <source>
        <dbReference type="ARBA" id="ARBA00023065"/>
    </source>
</evidence>
<evidence type="ECO:0000256" key="6">
    <source>
        <dbReference type="ARBA" id="ARBA00022840"/>
    </source>
</evidence>
<protein>
    <recommendedName>
        <fullName evidence="11">Potassium-transporting ATPase KdpC subunit</fullName>
    </recommendedName>
    <alternativeName>
        <fullName evidence="11">ATP phosphohydrolase [potassium-transporting] C chain</fullName>
    </alternativeName>
    <alternativeName>
        <fullName evidence="11">Potassium-binding and translocating subunit C</fullName>
    </alternativeName>
    <alternativeName>
        <fullName evidence="11">Potassium-translocating ATPase C chain</fullName>
    </alternativeName>
</protein>
<dbReference type="PIRSF" id="PIRSF001296">
    <property type="entry name" value="K_ATPase_KdpC"/>
    <property type="match status" value="1"/>
</dbReference>
<keyword evidence="5 11" id="KW-0547">Nucleotide-binding</keyword>
<dbReference type="Pfam" id="PF02669">
    <property type="entry name" value="KdpC"/>
    <property type="match status" value="1"/>
</dbReference>
<dbReference type="GO" id="GO:0005524">
    <property type="term" value="F:ATP binding"/>
    <property type="evidence" value="ECO:0007669"/>
    <property type="project" value="UniProtKB-UniRule"/>
</dbReference>
<evidence type="ECO:0000256" key="12">
    <source>
        <dbReference type="SAM" id="MobiDB-lite"/>
    </source>
</evidence>
<comment type="similarity">
    <text evidence="11">Belongs to the KdpC family.</text>
</comment>
<evidence type="ECO:0000256" key="10">
    <source>
        <dbReference type="ARBA" id="ARBA00023136"/>
    </source>
</evidence>